<organism evidence="1 2">
    <name type="scientific">Petralouisia muris</name>
    <dbReference type="NCBI Taxonomy" id="3032872"/>
    <lineage>
        <taxon>Bacteria</taxon>
        <taxon>Bacillati</taxon>
        <taxon>Bacillota</taxon>
        <taxon>Clostridia</taxon>
        <taxon>Lachnospirales</taxon>
        <taxon>Lachnospiraceae</taxon>
        <taxon>Petralouisia</taxon>
    </lineage>
</organism>
<accession>A0AC61RT99</accession>
<dbReference type="EMBL" id="SRYA01000038">
    <property type="protein sequence ID" value="TGY93693.1"/>
    <property type="molecule type" value="Genomic_DNA"/>
</dbReference>
<evidence type="ECO:0000313" key="1">
    <source>
        <dbReference type="EMBL" id="TGY93693.1"/>
    </source>
</evidence>
<sequence length="286" mass="31490">MKALLRIWEICFPKLNYKNRRESQQMKVNGIQSTDATGMQTVTSVTGQGGDFSSYLQTTASLEEIFEQAAQTYNVPKNLIKAIAKAESDFRPDATSKAGAQGIMQLMPATARELGVTDSYDPYQNIMGGTKYISQMLQKYDGDISLALAAYNAGSNNVAKYGGIPPFKETQNYVVKVTQYMNDGVAAPNASYAVNGAAGNTGTLNGGNLTAATVEEAEESYYESILEQLFSYEDYLRFIDLYTKIQEAQQEKEEEEQQQEEQSDSYRAYQDLKFSPSAVNLLGGGI</sequence>
<evidence type="ECO:0000313" key="2">
    <source>
        <dbReference type="Proteomes" id="UP000304953"/>
    </source>
</evidence>
<name>A0AC61RT99_9FIRM</name>
<reference evidence="1" key="1">
    <citation type="submission" date="2019-04" db="EMBL/GenBank/DDBJ databases">
        <title>Microbes associate with the intestines of laboratory mice.</title>
        <authorList>
            <person name="Navarre W."/>
            <person name="Wong E."/>
            <person name="Huang K."/>
            <person name="Tropini C."/>
            <person name="Ng K."/>
            <person name="Yu B."/>
        </authorList>
    </citation>
    <scope>NUCLEOTIDE SEQUENCE</scope>
    <source>
        <strain evidence="1">NM01_1-7b</strain>
    </source>
</reference>
<protein>
    <submittedName>
        <fullName evidence="1">Lytic transglycosylase domain-containing protein</fullName>
    </submittedName>
</protein>
<dbReference type="Proteomes" id="UP000304953">
    <property type="component" value="Unassembled WGS sequence"/>
</dbReference>
<keyword evidence="2" id="KW-1185">Reference proteome</keyword>
<gene>
    <name evidence="1" type="ORF">E5329_17360</name>
</gene>
<proteinExistence type="predicted"/>
<comment type="caution">
    <text evidence="1">The sequence shown here is derived from an EMBL/GenBank/DDBJ whole genome shotgun (WGS) entry which is preliminary data.</text>
</comment>